<dbReference type="Gene3D" id="2.150.10.10">
    <property type="entry name" value="Serralysin-like metalloprotease, C-terminal"/>
    <property type="match status" value="1"/>
</dbReference>
<feature type="domain" description="Peptidase M10 serralysin C-terminal" evidence="4">
    <location>
        <begin position="150"/>
        <end position="231"/>
    </location>
</feature>
<evidence type="ECO:0000256" key="3">
    <source>
        <dbReference type="ARBA" id="ARBA00022737"/>
    </source>
</evidence>
<keyword evidence="2" id="KW-0964">Secreted</keyword>
<evidence type="ECO:0000256" key="2">
    <source>
        <dbReference type="ARBA" id="ARBA00022525"/>
    </source>
</evidence>
<keyword evidence="6" id="KW-1185">Reference proteome</keyword>
<dbReference type="SUPFAM" id="SSF54621">
    <property type="entry name" value="Heme-binding protein A (HasA)"/>
    <property type="match status" value="1"/>
</dbReference>
<dbReference type="RefSeq" id="WP_377258980.1">
    <property type="nucleotide sequence ID" value="NZ_JBHMAA010000010.1"/>
</dbReference>
<evidence type="ECO:0000259" key="4">
    <source>
        <dbReference type="Pfam" id="PF08548"/>
    </source>
</evidence>
<protein>
    <submittedName>
        <fullName evidence="5">M10 family metallopeptidase C-terminal domain-containing protein</fullName>
    </submittedName>
</protein>
<name>A0ABV6AE47_9HYPH</name>
<dbReference type="InterPro" id="IPR018511">
    <property type="entry name" value="Hemolysin-typ_Ca-bd_CS"/>
</dbReference>
<accession>A0ABV6AE47</accession>
<evidence type="ECO:0000313" key="6">
    <source>
        <dbReference type="Proteomes" id="UP001589692"/>
    </source>
</evidence>
<dbReference type="PROSITE" id="PS00330">
    <property type="entry name" value="HEMOLYSIN_CALCIUM"/>
    <property type="match status" value="1"/>
</dbReference>
<comment type="subcellular location">
    <subcellularLocation>
        <location evidence="1">Secreted</location>
    </subcellularLocation>
</comment>
<evidence type="ECO:0000256" key="1">
    <source>
        <dbReference type="ARBA" id="ARBA00004613"/>
    </source>
</evidence>
<keyword evidence="3" id="KW-0677">Repeat</keyword>
<reference evidence="5 6" key="1">
    <citation type="submission" date="2024-09" db="EMBL/GenBank/DDBJ databases">
        <authorList>
            <person name="Sun Q."/>
            <person name="Mori K."/>
        </authorList>
    </citation>
    <scope>NUCLEOTIDE SEQUENCE [LARGE SCALE GENOMIC DNA]</scope>
    <source>
        <strain evidence="5 6">TBRC 4938</strain>
    </source>
</reference>
<dbReference type="Pfam" id="PF08548">
    <property type="entry name" value="Peptidase_M10_C"/>
    <property type="match status" value="1"/>
</dbReference>
<comment type="caution">
    <text evidence="5">The sequence shown here is derived from an EMBL/GenBank/DDBJ whole genome shotgun (WGS) entry which is preliminary data.</text>
</comment>
<dbReference type="EMBL" id="JBHMAA010000010">
    <property type="protein sequence ID" value="MFB9948884.1"/>
    <property type="molecule type" value="Genomic_DNA"/>
</dbReference>
<evidence type="ECO:0000313" key="5">
    <source>
        <dbReference type="EMBL" id="MFB9948884.1"/>
    </source>
</evidence>
<organism evidence="5 6">
    <name type="scientific">Rhizobium puerariae</name>
    <dbReference type="NCBI Taxonomy" id="1585791"/>
    <lineage>
        <taxon>Bacteria</taxon>
        <taxon>Pseudomonadati</taxon>
        <taxon>Pseudomonadota</taxon>
        <taxon>Alphaproteobacteria</taxon>
        <taxon>Hyphomicrobiales</taxon>
        <taxon>Rhizobiaceae</taxon>
        <taxon>Rhizobium/Agrobacterium group</taxon>
        <taxon>Rhizobium</taxon>
    </lineage>
</organism>
<dbReference type="Proteomes" id="UP001589692">
    <property type="component" value="Unassembled WGS sequence"/>
</dbReference>
<gene>
    <name evidence="5" type="ORF">ACFFP0_08495</name>
</gene>
<dbReference type="InterPro" id="IPR011049">
    <property type="entry name" value="Serralysin-like_metalloprot_C"/>
</dbReference>
<sequence length="248" mass="26112">MAVGIDVPAGVTDWVSYLTTTWLSAYEYRGNGFFNSSSPYTQWAAGDLTNSAESGVILNGSFTYAPPGGFSGTLSSLEFGSNLSGSASAGYDLSEVLTLDLSGATATTAFTYAIYYLSTQANLSYLWTYLSEQGTTQEGNNGAADTLYSFSGNDTLTGGTGADTFVFDADYVGVTGDWGTDTITDFTDGVDQIKFVDLWLDYSDFSSDTSVTVSGNVITYVDSSTSTTNTITLTGFAGTLDSSDFIFA</sequence>
<dbReference type="InterPro" id="IPR013858">
    <property type="entry name" value="Peptidase_M10B_C"/>
</dbReference>
<proteinExistence type="predicted"/>
<dbReference type="SUPFAM" id="SSF51120">
    <property type="entry name" value="beta-Roll"/>
    <property type="match status" value="1"/>
</dbReference>
<dbReference type="InterPro" id="IPR036912">
    <property type="entry name" value="HasA_haem-bd_sf"/>
</dbReference>